<dbReference type="Proteomes" id="UP000766629">
    <property type="component" value="Unassembled WGS sequence"/>
</dbReference>
<dbReference type="Pfam" id="PF13302">
    <property type="entry name" value="Acetyltransf_3"/>
    <property type="match status" value="1"/>
</dbReference>
<dbReference type="InterPro" id="IPR016181">
    <property type="entry name" value="Acyl_CoA_acyltransferase"/>
</dbReference>
<dbReference type="EMBL" id="JAHVJA010000002">
    <property type="protein sequence ID" value="MBY6139244.1"/>
    <property type="molecule type" value="Genomic_DNA"/>
</dbReference>
<keyword evidence="3" id="KW-1185">Reference proteome</keyword>
<protein>
    <submittedName>
        <fullName evidence="2">GNAT family N-acetyltransferase</fullName>
    </submittedName>
</protein>
<dbReference type="InterPro" id="IPR000182">
    <property type="entry name" value="GNAT_dom"/>
</dbReference>
<organism evidence="2 3">
    <name type="scientific">Leisingera daeponensis</name>
    <dbReference type="NCBI Taxonomy" id="405746"/>
    <lineage>
        <taxon>Bacteria</taxon>
        <taxon>Pseudomonadati</taxon>
        <taxon>Pseudomonadota</taxon>
        <taxon>Alphaproteobacteria</taxon>
        <taxon>Rhodobacterales</taxon>
        <taxon>Roseobacteraceae</taxon>
        <taxon>Leisingera</taxon>
    </lineage>
</organism>
<evidence type="ECO:0000313" key="2">
    <source>
        <dbReference type="EMBL" id="MBY6139244.1"/>
    </source>
</evidence>
<feature type="domain" description="N-acetyltransferase" evidence="1">
    <location>
        <begin position="19"/>
        <end position="159"/>
    </location>
</feature>
<comment type="caution">
    <text evidence="2">The sequence shown here is derived from an EMBL/GenBank/DDBJ whole genome shotgun (WGS) entry which is preliminary data.</text>
</comment>
<dbReference type="SUPFAM" id="SSF55729">
    <property type="entry name" value="Acyl-CoA N-acyltransferases (Nat)"/>
    <property type="match status" value="1"/>
</dbReference>
<proteinExistence type="predicted"/>
<reference evidence="2 3" key="1">
    <citation type="submission" date="2021-06" db="EMBL/GenBank/DDBJ databases">
        <title>50 bacteria genomes isolated from Dapeng, Shenzhen, China.</title>
        <authorList>
            <person name="Zheng W."/>
            <person name="Yu S."/>
            <person name="Huang Y."/>
        </authorList>
    </citation>
    <scope>NUCLEOTIDE SEQUENCE [LARGE SCALE GENOMIC DNA]</scope>
    <source>
        <strain evidence="2 3">DP1N14-2</strain>
    </source>
</reference>
<sequence length="159" mass="16965">MSLLNLRTRRLQALPWQDLASHELAALFAPAVVQWLPEGFQSPDGDQARRGFLSRVSQQAEVVALRNAAGAGTGLIILSLPEETGSTRNLGYLFAETVWGQGLASEMICGLQTHFQGSGVILSGGVMRENAASSRVLEKAGFTPEPAGAEIVYSWHSGS</sequence>
<dbReference type="PROSITE" id="PS51186">
    <property type="entry name" value="GNAT"/>
    <property type="match status" value="1"/>
</dbReference>
<gene>
    <name evidence="2" type="ORF">KUV26_07305</name>
</gene>
<dbReference type="RefSeq" id="WP_222503919.1">
    <property type="nucleotide sequence ID" value="NZ_JAHVJA010000002.1"/>
</dbReference>
<evidence type="ECO:0000259" key="1">
    <source>
        <dbReference type="PROSITE" id="PS51186"/>
    </source>
</evidence>
<name>A0ABS7NDF6_9RHOB</name>
<evidence type="ECO:0000313" key="3">
    <source>
        <dbReference type="Proteomes" id="UP000766629"/>
    </source>
</evidence>
<accession>A0ABS7NDF6</accession>
<dbReference type="Gene3D" id="3.40.630.30">
    <property type="match status" value="1"/>
</dbReference>